<evidence type="ECO:0000259" key="2">
    <source>
        <dbReference type="Pfam" id="PF13966"/>
    </source>
</evidence>
<dbReference type="AlphaFoldDB" id="A0A9P1ECM8"/>
<proteinExistence type="predicted"/>
<feature type="domain" description="Reverse transcriptase zinc-binding" evidence="2">
    <location>
        <begin position="1"/>
        <end position="63"/>
    </location>
</feature>
<evidence type="ECO:0000256" key="1">
    <source>
        <dbReference type="SAM" id="SignalP"/>
    </source>
</evidence>
<gene>
    <name evidence="3" type="ORF">CEURO_LOCUS13104</name>
</gene>
<keyword evidence="4" id="KW-1185">Reference proteome</keyword>
<reference evidence="3" key="1">
    <citation type="submission" date="2022-07" db="EMBL/GenBank/DDBJ databases">
        <authorList>
            <person name="Macas J."/>
            <person name="Novak P."/>
            <person name="Neumann P."/>
        </authorList>
    </citation>
    <scope>NUCLEOTIDE SEQUENCE</scope>
</reference>
<evidence type="ECO:0000313" key="3">
    <source>
        <dbReference type="EMBL" id="CAH9095402.1"/>
    </source>
</evidence>
<sequence>MWNWLLSPKIKIFFCQLCNGCVPTRLNLQARRVDCSGFCGLCGKAEESTLHLFILCDAAKEAWEIANWTWINPGAREFLEQLELEFNSEERRIGKVNLGMLGYLV</sequence>
<dbReference type="InterPro" id="IPR026960">
    <property type="entry name" value="RVT-Znf"/>
</dbReference>
<feature type="signal peptide" evidence="1">
    <location>
        <begin position="1"/>
        <end position="20"/>
    </location>
</feature>
<protein>
    <recommendedName>
        <fullName evidence="2">Reverse transcriptase zinc-binding domain-containing protein</fullName>
    </recommendedName>
</protein>
<name>A0A9P1ECM8_CUSEU</name>
<keyword evidence="1" id="KW-0732">Signal</keyword>
<feature type="chain" id="PRO_5040128204" description="Reverse transcriptase zinc-binding domain-containing protein" evidence="1">
    <location>
        <begin position="21"/>
        <end position="105"/>
    </location>
</feature>
<dbReference type="Proteomes" id="UP001152484">
    <property type="component" value="Unassembled WGS sequence"/>
</dbReference>
<dbReference type="Pfam" id="PF13966">
    <property type="entry name" value="zf-RVT"/>
    <property type="match status" value="1"/>
</dbReference>
<dbReference type="OrthoDB" id="1749493at2759"/>
<dbReference type="EMBL" id="CAMAPE010000033">
    <property type="protein sequence ID" value="CAH9095402.1"/>
    <property type="molecule type" value="Genomic_DNA"/>
</dbReference>
<comment type="caution">
    <text evidence="3">The sequence shown here is derived from an EMBL/GenBank/DDBJ whole genome shotgun (WGS) entry which is preliminary data.</text>
</comment>
<evidence type="ECO:0000313" key="4">
    <source>
        <dbReference type="Proteomes" id="UP001152484"/>
    </source>
</evidence>
<accession>A0A9P1ECM8</accession>
<organism evidence="3 4">
    <name type="scientific">Cuscuta europaea</name>
    <name type="common">European dodder</name>
    <dbReference type="NCBI Taxonomy" id="41803"/>
    <lineage>
        <taxon>Eukaryota</taxon>
        <taxon>Viridiplantae</taxon>
        <taxon>Streptophyta</taxon>
        <taxon>Embryophyta</taxon>
        <taxon>Tracheophyta</taxon>
        <taxon>Spermatophyta</taxon>
        <taxon>Magnoliopsida</taxon>
        <taxon>eudicotyledons</taxon>
        <taxon>Gunneridae</taxon>
        <taxon>Pentapetalae</taxon>
        <taxon>asterids</taxon>
        <taxon>lamiids</taxon>
        <taxon>Solanales</taxon>
        <taxon>Convolvulaceae</taxon>
        <taxon>Cuscuteae</taxon>
        <taxon>Cuscuta</taxon>
        <taxon>Cuscuta subgen. Cuscuta</taxon>
    </lineage>
</organism>